<keyword evidence="7" id="KW-0539">Nucleus</keyword>
<dbReference type="SUPFAM" id="SSF160897">
    <property type="entry name" value="Taf5 N-terminal domain-like"/>
    <property type="match status" value="1"/>
</dbReference>
<dbReference type="SMART" id="SM00320">
    <property type="entry name" value="WD40"/>
    <property type="match status" value="5"/>
</dbReference>
<feature type="compositionally biased region" description="Low complexity" evidence="9">
    <location>
        <begin position="28"/>
        <end position="47"/>
    </location>
</feature>
<keyword evidence="4" id="KW-0677">Repeat</keyword>
<feature type="repeat" description="WD" evidence="8">
    <location>
        <begin position="613"/>
        <end position="654"/>
    </location>
</feature>
<evidence type="ECO:0000256" key="6">
    <source>
        <dbReference type="ARBA" id="ARBA00023163"/>
    </source>
</evidence>
<accession>A0A4Y9Z3C8</accession>
<dbReference type="InterPro" id="IPR036322">
    <property type="entry name" value="WD40_repeat_dom_sf"/>
</dbReference>
<keyword evidence="6" id="KW-0804">Transcription</keyword>
<dbReference type="Pfam" id="PF00400">
    <property type="entry name" value="WD40"/>
    <property type="match status" value="5"/>
</dbReference>
<dbReference type="CDD" id="cd00200">
    <property type="entry name" value="WD40"/>
    <property type="match status" value="1"/>
</dbReference>
<feature type="repeat" description="WD" evidence="8">
    <location>
        <begin position="655"/>
        <end position="691"/>
    </location>
</feature>
<comment type="caution">
    <text evidence="11">The sequence shown here is derived from an EMBL/GenBank/DDBJ whole genome shotgun (WGS) entry which is preliminary data.</text>
</comment>
<gene>
    <name evidence="11" type="ORF">EVG20_g3583</name>
</gene>
<dbReference type="Gene3D" id="2.130.10.10">
    <property type="entry name" value="YVTN repeat-like/Quinoprotein amine dehydrogenase"/>
    <property type="match status" value="2"/>
</dbReference>
<feature type="region of interest" description="Disordered" evidence="9">
    <location>
        <begin position="691"/>
        <end position="726"/>
    </location>
</feature>
<dbReference type="Proteomes" id="UP000298327">
    <property type="component" value="Unassembled WGS sequence"/>
</dbReference>
<feature type="repeat" description="WD" evidence="8">
    <location>
        <begin position="529"/>
        <end position="570"/>
    </location>
</feature>
<dbReference type="PRINTS" id="PR00320">
    <property type="entry name" value="GPROTEINBRPT"/>
</dbReference>
<keyword evidence="5" id="KW-0805">Transcription regulation</keyword>
<dbReference type="PROSITE" id="PS50896">
    <property type="entry name" value="LISH"/>
    <property type="match status" value="1"/>
</dbReference>
<dbReference type="STRING" id="205917.A0A4Y9Z3C8"/>
<dbReference type="InterPro" id="IPR037264">
    <property type="entry name" value="TFIID_NTD2_sf"/>
</dbReference>
<evidence type="ECO:0000259" key="10">
    <source>
        <dbReference type="Pfam" id="PF04494"/>
    </source>
</evidence>
<dbReference type="GO" id="GO:0005669">
    <property type="term" value="C:transcription factor TFIID complex"/>
    <property type="evidence" value="ECO:0007669"/>
    <property type="project" value="TreeGrafter"/>
</dbReference>
<dbReference type="Pfam" id="PF04494">
    <property type="entry name" value="TFIID_NTD2"/>
    <property type="match status" value="1"/>
</dbReference>
<keyword evidence="12" id="KW-1185">Reference proteome</keyword>
<feature type="repeat" description="WD" evidence="8">
    <location>
        <begin position="481"/>
        <end position="528"/>
    </location>
</feature>
<dbReference type="OrthoDB" id="10266330at2759"/>
<proteinExistence type="inferred from homology"/>
<feature type="compositionally biased region" description="Basic and acidic residues" evidence="9">
    <location>
        <begin position="715"/>
        <end position="725"/>
    </location>
</feature>
<dbReference type="InterPro" id="IPR015943">
    <property type="entry name" value="WD40/YVTN_repeat-like_dom_sf"/>
</dbReference>
<dbReference type="InterPro" id="IPR007582">
    <property type="entry name" value="TFIID_NTD2"/>
</dbReference>
<feature type="compositionally biased region" description="Polar residues" evidence="9">
    <location>
        <begin position="48"/>
        <end position="58"/>
    </location>
</feature>
<reference evidence="11 12" key="1">
    <citation type="submission" date="2019-02" db="EMBL/GenBank/DDBJ databases">
        <title>Genome sequencing of the rare red list fungi Dentipellis fragilis.</title>
        <authorList>
            <person name="Buettner E."/>
            <person name="Kellner H."/>
        </authorList>
    </citation>
    <scope>NUCLEOTIDE SEQUENCE [LARGE SCALE GENOMIC DNA]</scope>
    <source>
        <strain evidence="11 12">DSM 105465</strain>
    </source>
</reference>
<dbReference type="InterPro" id="IPR019775">
    <property type="entry name" value="WD40_repeat_CS"/>
</dbReference>
<dbReference type="InterPro" id="IPR001680">
    <property type="entry name" value="WD40_rpt"/>
</dbReference>
<keyword evidence="3 8" id="KW-0853">WD repeat</keyword>
<dbReference type="PANTHER" id="PTHR19879:SF1">
    <property type="entry name" value="CANNONBALL-RELATED"/>
    <property type="match status" value="1"/>
</dbReference>
<evidence type="ECO:0000313" key="12">
    <source>
        <dbReference type="Proteomes" id="UP000298327"/>
    </source>
</evidence>
<evidence type="ECO:0000313" key="11">
    <source>
        <dbReference type="EMBL" id="TFY68373.1"/>
    </source>
</evidence>
<feature type="region of interest" description="Disordered" evidence="9">
    <location>
        <begin position="28"/>
        <end position="58"/>
    </location>
</feature>
<evidence type="ECO:0000256" key="8">
    <source>
        <dbReference type="PROSITE-ProRule" id="PRU00221"/>
    </source>
</evidence>
<sequence length="997" mass="109155">MPPAPPESWHLASVRYSAEYNPHAFFSSMSAATPAPSTPDATSPTNSVTQDGSQSASTDRLVVEYLRARGHKAAEQALADALGTDEKGKQAETSSSTLSAEELVRRLSIYIETTSRSGENALKDTASVLRELASHGSSPNIQNLIDSIGPGGAEEILSLDPIDKQEGFRELESWVEGSLDMYRPEFRPILFPIFCHFYLDLVQYGFKDAAQQFYEAFSATLEPMNSSTLHRLATLRLPSHVQGDELAQRYKTEKYTVRMSRSGFGLLVGWLTEGIGGEASGAGEGFSGELGRRGRAAVMRVVNNHLRFDVTSSNTTALSANAWEESTGLLSSLIPPPEGSATQLTNPQAFNKSKGELKLGPAPLSDELFTETEKALRDHAMVDRDPAAQYDTLHVRPTAVTGVVSPATGDLLPHPPSFKYTDVKREVERVRDARKRIRLDPSALTSHERNAPQGAAARQRALPTASLQKIREKGGPSTRKLIGHSGPVYSLSFDPLNGSAAPPRYLLSASADATTRLWSMDTMTNVVAYRGHQNPVWDVDWSPMGVYFATGSRDRTARLWSTDRTSALRIYAGHLSDVDCVRFHPNSLYLATGSSDWTARLWDVQRGSCVRVFIGHQGSLTTLAFSPDGRYLATAGEDLAINLWELGSGRRIKKMTGHTASIYSLAFSAESSMLVSGGADWTVRCWDVKSGGGQSDKPKENGMVNGVGSNGAGAHSKDHDPDHVQTPDLLATFPTKRTPITKVHFTPRNLCLAAGCYIAPDGRHCKSTYWTLTEVSEPSLVCFIAHGHGHLVMAANMDVDAATFSYPISQQPEIQPTETTNIPSALSIADPLQQRDNFKEIPVKVHIRRPEKDSWVYVGRGVVTLEVSGHSSQVVVRSTSTNKVLTMFGEGSDLQAEKRGNFVVVGCVEGSKVISWSLNALNNAETLRLLASIELACYRCKQAVGDPRNHFKSRRKIERAIKDDRRKRHRRRKEQDSMIEAFAKQQLTEAPEPSPQP</sequence>
<evidence type="ECO:0000256" key="1">
    <source>
        <dbReference type="ARBA" id="ARBA00004123"/>
    </source>
</evidence>
<dbReference type="InterPro" id="IPR006594">
    <property type="entry name" value="LisH"/>
</dbReference>
<evidence type="ECO:0000256" key="2">
    <source>
        <dbReference type="ARBA" id="ARBA00009435"/>
    </source>
</evidence>
<dbReference type="PROSITE" id="PS50082">
    <property type="entry name" value="WD_REPEATS_2"/>
    <property type="match status" value="5"/>
</dbReference>
<dbReference type="Gene3D" id="1.25.40.500">
    <property type="entry name" value="TFIID subunit TAF5, NTD2 domain"/>
    <property type="match status" value="1"/>
</dbReference>
<protein>
    <recommendedName>
        <fullName evidence="10">TFIID subunit TAF5 NTD2 domain-containing protein</fullName>
    </recommendedName>
</protein>
<feature type="domain" description="TFIID subunit TAF5 NTD2" evidence="10">
    <location>
        <begin position="163"/>
        <end position="273"/>
    </location>
</feature>
<evidence type="ECO:0000256" key="9">
    <source>
        <dbReference type="SAM" id="MobiDB-lite"/>
    </source>
</evidence>
<organism evidence="11 12">
    <name type="scientific">Dentipellis fragilis</name>
    <dbReference type="NCBI Taxonomy" id="205917"/>
    <lineage>
        <taxon>Eukaryota</taxon>
        <taxon>Fungi</taxon>
        <taxon>Dikarya</taxon>
        <taxon>Basidiomycota</taxon>
        <taxon>Agaricomycotina</taxon>
        <taxon>Agaricomycetes</taxon>
        <taxon>Russulales</taxon>
        <taxon>Hericiaceae</taxon>
        <taxon>Dentipellis</taxon>
    </lineage>
</organism>
<feature type="region of interest" description="Disordered" evidence="9">
    <location>
        <begin position="443"/>
        <end position="464"/>
    </location>
</feature>
<dbReference type="GO" id="GO:0006367">
    <property type="term" value="P:transcription initiation at RNA polymerase II promoter"/>
    <property type="evidence" value="ECO:0007669"/>
    <property type="project" value="TreeGrafter"/>
</dbReference>
<dbReference type="InterPro" id="IPR020472">
    <property type="entry name" value="WD40_PAC1"/>
</dbReference>
<dbReference type="CDD" id="cd08044">
    <property type="entry name" value="TAF5_NTD2"/>
    <property type="match status" value="1"/>
</dbReference>
<dbReference type="PROSITE" id="PS50294">
    <property type="entry name" value="WD_REPEATS_REGION"/>
    <property type="match status" value="5"/>
</dbReference>
<evidence type="ECO:0000256" key="4">
    <source>
        <dbReference type="ARBA" id="ARBA00022737"/>
    </source>
</evidence>
<dbReference type="SUPFAM" id="SSF50978">
    <property type="entry name" value="WD40 repeat-like"/>
    <property type="match status" value="1"/>
</dbReference>
<evidence type="ECO:0000256" key="5">
    <source>
        <dbReference type="ARBA" id="ARBA00023015"/>
    </source>
</evidence>
<dbReference type="AlphaFoldDB" id="A0A4Y9Z3C8"/>
<evidence type="ECO:0000256" key="3">
    <source>
        <dbReference type="ARBA" id="ARBA00022574"/>
    </source>
</evidence>
<evidence type="ECO:0000256" key="7">
    <source>
        <dbReference type="ARBA" id="ARBA00023242"/>
    </source>
</evidence>
<dbReference type="GO" id="GO:0016251">
    <property type="term" value="F:RNA polymerase II general transcription initiation factor activity"/>
    <property type="evidence" value="ECO:0007669"/>
    <property type="project" value="TreeGrafter"/>
</dbReference>
<dbReference type="EMBL" id="SEOQ01000164">
    <property type="protein sequence ID" value="TFY68373.1"/>
    <property type="molecule type" value="Genomic_DNA"/>
</dbReference>
<comment type="subcellular location">
    <subcellularLocation>
        <location evidence="1">Nucleus</location>
    </subcellularLocation>
</comment>
<feature type="region of interest" description="Disordered" evidence="9">
    <location>
        <begin position="959"/>
        <end position="997"/>
    </location>
</feature>
<name>A0A4Y9Z3C8_9AGAM</name>
<comment type="similarity">
    <text evidence="2">Belongs to the WD repeat TAF5 family.</text>
</comment>
<dbReference type="PANTHER" id="PTHR19879">
    <property type="entry name" value="TRANSCRIPTION INITIATION FACTOR TFIID"/>
    <property type="match status" value="1"/>
</dbReference>
<dbReference type="PROSITE" id="PS00678">
    <property type="entry name" value="WD_REPEATS_1"/>
    <property type="match status" value="2"/>
</dbReference>
<feature type="repeat" description="WD" evidence="8">
    <location>
        <begin position="571"/>
        <end position="612"/>
    </location>
</feature>